<sequence length="104" mass="11719">MLSLGELAHTVAVDPVKKAHAQLRRDNSHRCCRSSQEGSFFTEGPGHIEIHLNNGHLPLPFMLTVSSSTWDPHPLLTGYCLSLQNFGERCRTFIYLLHGIRQHS</sequence>
<organism evidence="1 2">
    <name type="scientific">Araneus ventricosus</name>
    <name type="common">Orbweaver spider</name>
    <name type="synonym">Epeira ventricosa</name>
    <dbReference type="NCBI Taxonomy" id="182803"/>
    <lineage>
        <taxon>Eukaryota</taxon>
        <taxon>Metazoa</taxon>
        <taxon>Ecdysozoa</taxon>
        <taxon>Arthropoda</taxon>
        <taxon>Chelicerata</taxon>
        <taxon>Arachnida</taxon>
        <taxon>Araneae</taxon>
        <taxon>Araneomorphae</taxon>
        <taxon>Entelegynae</taxon>
        <taxon>Araneoidea</taxon>
        <taxon>Araneidae</taxon>
        <taxon>Araneus</taxon>
    </lineage>
</organism>
<comment type="caution">
    <text evidence="1">The sequence shown here is derived from an EMBL/GenBank/DDBJ whole genome shotgun (WGS) entry which is preliminary data.</text>
</comment>
<dbReference type="Proteomes" id="UP000499080">
    <property type="component" value="Unassembled WGS sequence"/>
</dbReference>
<name>A0A4Y2LE11_ARAVE</name>
<dbReference type="AlphaFoldDB" id="A0A4Y2LE11"/>
<proteinExistence type="predicted"/>
<protein>
    <submittedName>
        <fullName evidence="1">Uncharacterized protein</fullName>
    </submittedName>
</protein>
<reference evidence="1 2" key="1">
    <citation type="journal article" date="2019" name="Sci. Rep.">
        <title>Orb-weaving spider Araneus ventricosus genome elucidates the spidroin gene catalogue.</title>
        <authorList>
            <person name="Kono N."/>
            <person name="Nakamura H."/>
            <person name="Ohtoshi R."/>
            <person name="Moran D.A.P."/>
            <person name="Shinohara A."/>
            <person name="Yoshida Y."/>
            <person name="Fujiwara M."/>
            <person name="Mori M."/>
            <person name="Tomita M."/>
            <person name="Arakawa K."/>
        </authorList>
    </citation>
    <scope>NUCLEOTIDE SEQUENCE [LARGE SCALE GENOMIC DNA]</scope>
</reference>
<dbReference type="EMBL" id="BGPR01005715">
    <property type="protein sequence ID" value="GBN12764.1"/>
    <property type="molecule type" value="Genomic_DNA"/>
</dbReference>
<evidence type="ECO:0000313" key="2">
    <source>
        <dbReference type="Proteomes" id="UP000499080"/>
    </source>
</evidence>
<gene>
    <name evidence="1" type="ORF">AVEN_90854_1</name>
</gene>
<keyword evidence="2" id="KW-1185">Reference proteome</keyword>
<evidence type="ECO:0000313" key="1">
    <source>
        <dbReference type="EMBL" id="GBN12764.1"/>
    </source>
</evidence>
<accession>A0A4Y2LE11</accession>